<reference evidence="5" key="1">
    <citation type="submission" date="2025-08" db="UniProtKB">
        <authorList>
            <consortium name="RefSeq"/>
        </authorList>
    </citation>
    <scope>IDENTIFICATION</scope>
</reference>
<keyword evidence="2" id="KW-0677">Repeat</keyword>
<organism evidence="4 5">
    <name type="scientific">Pogona vitticeps</name>
    <name type="common">central bearded dragon</name>
    <dbReference type="NCBI Taxonomy" id="103695"/>
    <lineage>
        <taxon>Eukaryota</taxon>
        <taxon>Metazoa</taxon>
        <taxon>Chordata</taxon>
        <taxon>Craniata</taxon>
        <taxon>Vertebrata</taxon>
        <taxon>Euteleostomi</taxon>
        <taxon>Lepidosauria</taxon>
        <taxon>Squamata</taxon>
        <taxon>Bifurcata</taxon>
        <taxon>Unidentata</taxon>
        <taxon>Episquamata</taxon>
        <taxon>Toxicofera</taxon>
        <taxon>Iguania</taxon>
        <taxon>Acrodonta</taxon>
        <taxon>Agamidae</taxon>
        <taxon>Amphibolurinae</taxon>
        <taxon>Pogona</taxon>
    </lineage>
</organism>
<dbReference type="Gene3D" id="2.120.10.80">
    <property type="entry name" value="Kelch-type beta propeller"/>
    <property type="match status" value="1"/>
</dbReference>
<proteinExistence type="predicted"/>
<evidence type="ECO:0000256" key="1">
    <source>
        <dbReference type="ARBA" id="ARBA00022441"/>
    </source>
</evidence>
<dbReference type="GeneID" id="110085303"/>
<evidence type="ECO:0000313" key="4">
    <source>
        <dbReference type="Proteomes" id="UP001652642"/>
    </source>
</evidence>
<dbReference type="SUPFAM" id="SSF54695">
    <property type="entry name" value="POZ domain"/>
    <property type="match status" value="1"/>
</dbReference>
<dbReference type="InterPro" id="IPR006652">
    <property type="entry name" value="Kelch_1"/>
</dbReference>
<dbReference type="SMART" id="SM00875">
    <property type="entry name" value="BACK"/>
    <property type="match status" value="1"/>
</dbReference>
<dbReference type="PIRSF" id="PIRSF037037">
    <property type="entry name" value="Kelch-like_protein_gigaxonin"/>
    <property type="match status" value="1"/>
</dbReference>
<keyword evidence="1" id="KW-0880">Kelch repeat</keyword>
<dbReference type="PANTHER" id="PTHR24412">
    <property type="entry name" value="KELCH PROTEIN"/>
    <property type="match status" value="1"/>
</dbReference>
<dbReference type="InterPro" id="IPR015915">
    <property type="entry name" value="Kelch-typ_b-propeller"/>
</dbReference>
<dbReference type="InterPro" id="IPR011333">
    <property type="entry name" value="SKP1/BTB/POZ_sf"/>
</dbReference>
<dbReference type="AlphaFoldDB" id="A0A6J0UJZ7"/>
<dbReference type="PANTHER" id="PTHR24412:SF469">
    <property type="entry name" value="SI:DKEY-260J18.2 PROTEIN"/>
    <property type="match status" value="1"/>
</dbReference>
<evidence type="ECO:0000313" key="5">
    <source>
        <dbReference type="RefSeq" id="XP_020660982.2"/>
    </source>
</evidence>
<evidence type="ECO:0000256" key="2">
    <source>
        <dbReference type="ARBA" id="ARBA00022737"/>
    </source>
</evidence>
<sequence length="630" mass="70659">MDSLGDSDEDDGLDKPLQSHEAHLCQGLKHLYQTQQLCDVTLCAEGRRFPCHRMLLASVSPYFRDVFINSSNESQSGEIQLTDVAASTIHSLLDYLYTEELQFTPETAQELFAAASKLQIHPLKETAGRFLEKNISMSNCLSLYGLAHQYNYQVLIRASSDYIKQHFGPLSKQDAFLSLGYVALTDLISSDSLEVSSELDVYQVVRNWVESATSDRLPLLRELLGHVRFPLLTHEELLDVQADIADYYKHVRLRWKLMDGTGRLQESGGLRKGMYDDYFVCVEVDENGIQFDGNSEFSLHCFDPQAEKWEKLPPLKYLSYSGCTAVHCRLYLSGGQKDNSTFVDTLHEYNSLTGQWTQLPSMSIARAVHPFLACNQKLYALGGCNHTGPLSSAEAFSVVENAWVPISNLPLALMYPASTVLRNKLYLIGGKSSRTYRGLLIYDTSTDWWTEIPMEFSCYGAAAVSFGTGIYVFGGYTEGRGNFLSRDTLPTEEAPYCTKGSFYLCENGRVSWEVMIPELPVALAFACTVEWQGKIYLIAGKEEEHLHTTNYSWVPEDTSWTQCLEEIPVSRETKIFSCAILKMPKPPIRSLLLDMTTTSAVVGVDDAKKKGQQRSSIRESCGLNCCWGGK</sequence>
<protein>
    <submittedName>
        <fullName evidence="5">Kelch repeat and BTB domain-containing protein 8-like</fullName>
    </submittedName>
</protein>
<dbReference type="OrthoDB" id="6482909at2759"/>
<dbReference type="Pfam" id="PF24681">
    <property type="entry name" value="Kelch_KLHDC2_KLHL20_DRC7"/>
    <property type="match status" value="1"/>
</dbReference>
<dbReference type="Pfam" id="PF00651">
    <property type="entry name" value="BTB"/>
    <property type="match status" value="1"/>
</dbReference>
<dbReference type="SMART" id="SM00612">
    <property type="entry name" value="Kelch"/>
    <property type="match status" value="4"/>
</dbReference>
<name>A0A6J0UJZ7_9SAUR</name>
<feature type="domain" description="BTB" evidence="3">
    <location>
        <begin position="38"/>
        <end position="105"/>
    </location>
</feature>
<dbReference type="KEGG" id="pvt:110085303"/>
<evidence type="ECO:0000259" key="3">
    <source>
        <dbReference type="PROSITE" id="PS50097"/>
    </source>
</evidence>
<gene>
    <name evidence="5" type="primary">LOC110085303</name>
</gene>
<dbReference type="PROSITE" id="PS50097">
    <property type="entry name" value="BTB"/>
    <property type="match status" value="1"/>
</dbReference>
<dbReference type="Pfam" id="PF07707">
    <property type="entry name" value="BACK"/>
    <property type="match status" value="1"/>
</dbReference>
<dbReference type="InterPro" id="IPR017096">
    <property type="entry name" value="BTB-kelch_protein"/>
</dbReference>
<accession>A0A6J0UJZ7</accession>
<dbReference type="CDD" id="cd18186">
    <property type="entry name" value="BTB_POZ_ZBTB_KLHL-like"/>
    <property type="match status" value="1"/>
</dbReference>
<keyword evidence="4" id="KW-1185">Reference proteome</keyword>
<dbReference type="InterPro" id="IPR000210">
    <property type="entry name" value="BTB/POZ_dom"/>
</dbReference>
<dbReference type="InterPro" id="IPR011705">
    <property type="entry name" value="BACK"/>
</dbReference>
<dbReference type="SUPFAM" id="SSF117281">
    <property type="entry name" value="Kelch motif"/>
    <property type="match status" value="2"/>
</dbReference>
<dbReference type="RefSeq" id="XP_020660982.2">
    <property type="nucleotide sequence ID" value="XM_020805323.2"/>
</dbReference>
<dbReference type="SMART" id="SM00225">
    <property type="entry name" value="BTB"/>
    <property type="match status" value="1"/>
</dbReference>
<dbReference type="Proteomes" id="UP001652642">
    <property type="component" value="Chromosome 4"/>
</dbReference>
<dbReference type="Gene3D" id="1.25.40.420">
    <property type="match status" value="1"/>
</dbReference>
<dbReference type="Gene3D" id="3.30.710.10">
    <property type="entry name" value="Potassium Channel Kv1.1, Chain A"/>
    <property type="match status" value="1"/>
</dbReference>